<keyword evidence="1" id="KW-0732">Signal</keyword>
<accession>A0A9P9E786</accession>
<dbReference type="OrthoDB" id="4498054at2759"/>
<name>A0A9P9E786_9HYPO</name>
<comment type="caution">
    <text evidence="2">The sequence shown here is derived from an EMBL/GenBank/DDBJ whole genome shotgun (WGS) entry which is preliminary data.</text>
</comment>
<protein>
    <submittedName>
        <fullName evidence="2">Uncharacterized protein</fullName>
    </submittedName>
</protein>
<proteinExistence type="predicted"/>
<dbReference type="Proteomes" id="UP000738349">
    <property type="component" value="Unassembled WGS sequence"/>
</dbReference>
<gene>
    <name evidence="2" type="ORF">EDB81DRAFT_887621</name>
</gene>
<evidence type="ECO:0000256" key="1">
    <source>
        <dbReference type="SAM" id="SignalP"/>
    </source>
</evidence>
<sequence length="109" mass="12107">MKVFNNSLFILAFLILAYSAFVPSTAAPASPEARAKAICGDLGILHITTLLDGVEPSGLRLYADYPMGQNRALDLRTEYLLHQWRARDDVAPYGCEGKWSWKTCGDNEQ</sequence>
<evidence type="ECO:0000313" key="2">
    <source>
        <dbReference type="EMBL" id="KAH7133809.1"/>
    </source>
</evidence>
<keyword evidence="3" id="KW-1185">Reference proteome</keyword>
<organism evidence="2 3">
    <name type="scientific">Dactylonectria macrodidyma</name>
    <dbReference type="NCBI Taxonomy" id="307937"/>
    <lineage>
        <taxon>Eukaryota</taxon>
        <taxon>Fungi</taxon>
        <taxon>Dikarya</taxon>
        <taxon>Ascomycota</taxon>
        <taxon>Pezizomycotina</taxon>
        <taxon>Sordariomycetes</taxon>
        <taxon>Hypocreomycetidae</taxon>
        <taxon>Hypocreales</taxon>
        <taxon>Nectriaceae</taxon>
        <taxon>Dactylonectria</taxon>
    </lineage>
</organism>
<dbReference type="EMBL" id="JAGMUV010000015">
    <property type="protein sequence ID" value="KAH7133809.1"/>
    <property type="molecule type" value="Genomic_DNA"/>
</dbReference>
<feature type="signal peptide" evidence="1">
    <location>
        <begin position="1"/>
        <end position="19"/>
    </location>
</feature>
<feature type="chain" id="PRO_5040271330" evidence="1">
    <location>
        <begin position="20"/>
        <end position="109"/>
    </location>
</feature>
<reference evidence="2" key="1">
    <citation type="journal article" date="2021" name="Nat. Commun.">
        <title>Genetic determinants of endophytism in the Arabidopsis root mycobiome.</title>
        <authorList>
            <person name="Mesny F."/>
            <person name="Miyauchi S."/>
            <person name="Thiergart T."/>
            <person name="Pickel B."/>
            <person name="Atanasova L."/>
            <person name="Karlsson M."/>
            <person name="Huettel B."/>
            <person name="Barry K.W."/>
            <person name="Haridas S."/>
            <person name="Chen C."/>
            <person name="Bauer D."/>
            <person name="Andreopoulos W."/>
            <person name="Pangilinan J."/>
            <person name="LaButti K."/>
            <person name="Riley R."/>
            <person name="Lipzen A."/>
            <person name="Clum A."/>
            <person name="Drula E."/>
            <person name="Henrissat B."/>
            <person name="Kohler A."/>
            <person name="Grigoriev I.V."/>
            <person name="Martin F.M."/>
            <person name="Hacquard S."/>
        </authorList>
    </citation>
    <scope>NUCLEOTIDE SEQUENCE</scope>
    <source>
        <strain evidence="2">MPI-CAGE-AT-0147</strain>
    </source>
</reference>
<evidence type="ECO:0000313" key="3">
    <source>
        <dbReference type="Proteomes" id="UP000738349"/>
    </source>
</evidence>
<dbReference type="AlphaFoldDB" id="A0A9P9E786"/>